<dbReference type="Pfam" id="PF03004">
    <property type="entry name" value="Transposase_24"/>
    <property type="match status" value="1"/>
</dbReference>
<evidence type="ECO:0000256" key="1">
    <source>
        <dbReference type="SAM" id="MobiDB-lite"/>
    </source>
</evidence>
<dbReference type="PANTHER" id="PTHR48258:SF4">
    <property type="entry name" value="DUF4216 DOMAIN-CONTAINING PROTEIN"/>
    <property type="match status" value="1"/>
</dbReference>
<evidence type="ECO:0000313" key="5">
    <source>
        <dbReference type="Proteomes" id="UP000242715"/>
    </source>
</evidence>
<dbReference type="OrthoDB" id="1100107at2759"/>
<feature type="region of interest" description="Disordered" evidence="1">
    <location>
        <begin position="900"/>
        <end position="936"/>
    </location>
</feature>
<name>A0A2Z6P2N4_TRISU</name>
<feature type="region of interest" description="Disordered" evidence="1">
    <location>
        <begin position="844"/>
        <end position="865"/>
    </location>
</feature>
<reference evidence="5" key="1">
    <citation type="journal article" date="2017" name="Front. Plant Sci.">
        <title>Climate Clever Clovers: New Paradigm to Reduce the Environmental Footprint of Ruminants by Breeding Low Methanogenic Forages Utilizing Haplotype Variation.</title>
        <authorList>
            <person name="Kaur P."/>
            <person name="Appels R."/>
            <person name="Bayer P.E."/>
            <person name="Keeble-Gagnere G."/>
            <person name="Wang J."/>
            <person name="Hirakawa H."/>
            <person name="Shirasawa K."/>
            <person name="Vercoe P."/>
            <person name="Stefanova K."/>
            <person name="Durmic Z."/>
            <person name="Nichols P."/>
            <person name="Revell C."/>
            <person name="Isobe S.N."/>
            <person name="Edwards D."/>
            <person name="Erskine W."/>
        </authorList>
    </citation>
    <scope>NUCLEOTIDE SEQUENCE [LARGE SCALE GENOMIC DNA]</scope>
    <source>
        <strain evidence="5">cv. Daliak</strain>
    </source>
</reference>
<dbReference type="InterPro" id="IPR025452">
    <property type="entry name" value="DUF4218"/>
</dbReference>
<dbReference type="InterPro" id="IPR029480">
    <property type="entry name" value="Transpos_assoc"/>
</dbReference>
<dbReference type="Pfam" id="PF13960">
    <property type="entry name" value="DUF4218"/>
    <property type="match status" value="1"/>
</dbReference>
<protein>
    <recommendedName>
        <fullName evidence="6">DUF4218 domain-containing protein</fullName>
    </recommendedName>
</protein>
<evidence type="ECO:0000259" key="3">
    <source>
        <dbReference type="Pfam" id="PF13963"/>
    </source>
</evidence>
<dbReference type="Pfam" id="PF13963">
    <property type="entry name" value="Transpos_assoc"/>
    <property type="match status" value="1"/>
</dbReference>
<evidence type="ECO:0000259" key="2">
    <source>
        <dbReference type="Pfam" id="PF13960"/>
    </source>
</evidence>
<dbReference type="AlphaFoldDB" id="A0A2Z6P2N4"/>
<feature type="domain" description="DUF4218" evidence="2">
    <location>
        <begin position="400"/>
        <end position="504"/>
    </location>
</feature>
<accession>A0A2Z6P2N4</accession>
<feature type="compositionally biased region" description="Acidic residues" evidence="1">
    <location>
        <begin position="910"/>
        <end position="927"/>
    </location>
</feature>
<feature type="compositionally biased region" description="Polar residues" evidence="1">
    <location>
        <begin position="846"/>
        <end position="865"/>
    </location>
</feature>
<feature type="compositionally biased region" description="Basic and acidic residues" evidence="1">
    <location>
        <begin position="900"/>
        <end position="909"/>
    </location>
</feature>
<evidence type="ECO:0000313" key="4">
    <source>
        <dbReference type="EMBL" id="GAU48783.1"/>
    </source>
</evidence>
<dbReference type="Proteomes" id="UP000242715">
    <property type="component" value="Unassembled WGS sequence"/>
</dbReference>
<feature type="domain" description="Transposase-associated" evidence="3">
    <location>
        <begin position="3"/>
        <end position="58"/>
    </location>
</feature>
<evidence type="ECO:0008006" key="6">
    <source>
        <dbReference type="Google" id="ProtNLM"/>
    </source>
</evidence>
<dbReference type="InterPro" id="IPR004252">
    <property type="entry name" value="Probable_transposase_24"/>
</dbReference>
<sequence>MDRSWMYDRVNPNRFGLKDSFLSGVAEFVNKAMEQPQYLNNGEIRCPCVNCKCIDLKTASEDQDVDIGGHSSSGEDVGDEDQFEAMNEMIYDAYRPFSNVPNAESDMENETHGETDVPIEKAQQFYNKLISTNQPIYEGASESKLSISVKLLAAMSIWHVPQKCIDHFAQMLVDVCPTKQCLPQNHYQATKLVSTLGLEVQKIDCCVNGCLLYYKEDISLTECRVCQAPRYVPRRKGMGNHKDVPEKRMFYFPIIPRLQRLHNLDVMHIEKNFFDNVFNTVMNVTGKTKDNEKARDDLANLCVCGDLEMQPLPNGKFAKPKAKYSFTSEEAKLVCQWIKELKMPASNLSRCADVTKGKMKGMKSHDCHIFMECLLPIAFRSLPAEIWKPLTELSCFFKDLCCNTLKLEDLVRMEQNIPIIICKLERIFPPGFFDSMEHIPIHLPNEAILGGPVQYRWMYPFERLMGDSKRSVKNKARVEGSICTSYLHRETTYFCSHYFKTFNLLPSTSLRNNPQLDHENVQPKLSILSKCGRPSGKPQVYWLLDKEWKSAHVHVLINCDEVKPYLEVFLQHHSIDEQNACLIHDEFPNWLKAYMQDERNGTINPYVKALSQGPCLEATSWHMYFVNGYKFHTQDWSHGKKTTNCGVHVKGLTNGGEDDYYGIIQNILQLEYDDFDDKITLFHCEWFDPTKNSGTRQVYYVPYPPMCRDLRGWCAAITTKPRGHVEMDNFDDEMPYQSNEMSPIVPITEVEQIRGRGRETHGKKSINKNCLQKAGCGTQGKPQISKNLQKAPSAVQKAPTVQKTPSAVQKAPSAVQKAPSAIQKAASTVQKAPSPVQAAPPVKAATSVQVPPSQVTTPAHTQPPIQTTAPEAFRFVPTPGFTLPHQLQQGPPQFTTHEMEIDHHQQQEEVERDNEEDVEGDNEEDEKDDNHDNDAGGKVVIRPVGTGFAPSDVAAAAIRRVIEKKFPNNITCYSDIKTPEEKATWFKRFQKLVTWEPRHEEEIKKRFHQACAKRLTDILTKARTKMKKPKWMENEGWTYLTNSWQQEDFKLHSQRNKINRASSKGGALHTTGRKAHHDIALDMATKLRRPVHPDELFVVTHKKKNGDWVDRRSERTHFAVVFDVLSMLKRINTLELMFFSDVVPNVEAFVLSAMKV</sequence>
<organism evidence="4 5">
    <name type="scientific">Trifolium subterraneum</name>
    <name type="common">Subterranean clover</name>
    <dbReference type="NCBI Taxonomy" id="3900"/>
    <lineage>
        <taxon>Eukaryota</taxon>
        <taxon>Viridiplantae</taxon>
        <taxon>Streptophyta</taxon>
        <taxon>Embryophyta</taxon>
        <taxon>Tracheophyta</taxon>
        <taxon>Spermatophyta</taxon>
        <taxon>Magnoliopsida</taxon>
        <taxon>eudicotyledons</taxon>
        <taxon>Gunneridae</taxon>
        <taxon>Pentapetalae</taxon>
        <taxon>rosids</taxon>
        <taxon>fabids</taxon>
        <taxon>Fabales</taxon>
        <taxon>Fabaceae</taxon>
        <taxon>Papilionoideae</taxon>
        <taxon>50 kb inversion clade</taxon>
        <taxon>NPAAA clade</taxon>
        <taxon>Hologalegina</taxon>
        <taxon>IRL clade</taxon>
        <taxon>Trifolieae</taxon>
        <taxon>Trifolium</taxon>
    </lineage>
</organism>
<proteinExistence type="predicted"/>
<dbReference type="EMBL" id="DF974472">
    <property type="protein sequence ID" value="GAU48783.1"/>
    <property type="molecule type" value="Genomic_DNA"/>
</dbReference>
<keyword evidence="5" id="KW-1185">Reference proteome</keyword>
<dbReference type="PANTHER" id="PTHR48258">
    <property type="entry name" value="DUF4218 DOMAIN-CONTAINING PROTEIN-RELATED"/>
    <property type="match status" value="1"/>
</dbReference>
<gene>
    <name evidence="4" type="ORF">TSUD_406260</name>
</gene>